<dbReference type="Pfam" id="PF01987">
    <property type="entry name" value="AIM24"/>
    <property type="match status" value="1"/>
</dbReference>
<dbReference type="RefSeq" id="WP_116179614.1">
    <property type="nucleotide sequence ID" value="NZ_CP144375.1"/>
</dbReference>
<dbReference type="AlphaFoldDB" id="A0A3E0H0K0"/>
<comment type="caution">
    <text evidence="1">The sequence shown here is derived from an EMBL/GenBank/DDBJ whole genome shotgun (WGS) entry which is preliminary data.</text>
</comment>
<proteinExistence type="predicted"/>
<dbReference type="NCBIfam" id="TIGR00266">
    <property type="entry name" value="TIGR00266 family protein"/>
    <property type="match status" value="1"/>
</dbReference>
<dbReference type="OrthoDB" id="6048299at2"/>
<evidence type="ECO:0000313" key="1">
    <source>
        <dbReference type="EMBL" id="REH36329.1"/>
    </source>
</evidence>
<reference evidence="1 2" key="1">
    <citation type="submission" date="2018-08" db="EMBL/GenBank/DDBJ databases">
        <title>Genomic Encyclopedia of Archaeal and Bacterial Type Strains, Phase II (KMG-II): from individual species to whole genera.</title>
        <authorList>
            <person name="Goeker M."/>
        </authorList>
    </citation>
    <scope>NUCLEOTIDE SEQUENCE [LARGE SCALE GENOMIC DNA]</scope>
    <source>
        <strain evidence="1 2">DSM 45791</strain>
    </source>
</reference>
<keyword evidence="2" id="KW-1185">Reference proteome</keyword>
<dbReference type="Gene3D" id="3.60.160.10">
    <property type="entry name" value="Mitochondrial biogenesis AIM24"/>
    <property type="match status" value="1"/>
</dbReference>
<sequence>MQDRVHGTVMPVLDITLNPGETVCAESGELSWMSASIQMTTSTQGAGSSGVFGALKRSLSGGTFFMTNYTAVNQPGSVSFAAHLPGQIFPVDVAPQPGYGFLAHRRSYVAGTTGVTLTTGFQQRLGAGVFGGEGFLLQRIGGQGRAWVQLSGEIVPYDLQPGQVIRAHPGHIGMFQDTVQFGITTVPGIRNKLFGGDGIFLAELTGPGRVWLQSLPIDRLAHSLTPYLPQNEGGRSGLFSN</sequence>
<accession>A0A3E0H0K0</accession>
<dbReference type="PANTHER" id="PTHR43657">
    <property type="entry name" value="TRYPTOPHAN RNA-BINDING ATTENUATOR PROTEIN-LIKE PROTEIN"/>
    <property type="match status" value="1"/>
</dbReference>
<protein>
    <submittedName>
        <fullName evidence="1">Uncharacterized protein (TIGR00266 family)</fullName>
    </submittedName>
</protein>
<dbReference type="SUPFAM" id="SSF51219">
    <property type="entry name" value="TRAP-like"/>
    <property type="match status" value="1"/>
</dbReference>
<name>A0A3E0H0K0_9PSEU</name>
<dbReference type="InterPro" id="IPR002838">
    <property type="entry name" value="AIM24"/>
</dbReference>
<gene>
    <name evidence="1" type="ORF">BCF44_116198</name>
</gene>
<dbReference type="PANTHER" id="PTHR43657:SF1">
    <property type="entry name" value="ALTERED INHERITANCE OF MITOCHONDRIA PROTEIN 24, MITOCHONDRIAL"/>
    <property type="match status" value="1"/>
</dbReference>
<dbReference type="EMBL" id="QUNO01000016">
    <property type="protein sequence ID" value="REH36329.1"/>
    <property type="molecule type" value="Genomic_DNA"/>
</dbReference>
<dbReference type="InterPro" id="IPR016031">
    <property type="entry name" value="Trp_RNA-bd_attenuator-like_dom"/>
</dbReference>
<evidence type="ECO:0000313" key="2">
    <source>
        <dbReference type="Proteomes" id="UP000256269"/>
    </source>
</evidence>
<dbReference type="InterPro" id="IPR036983">
    <property type="entry name" value="AIM24_sf"/>
</dbReference>
<dbReference type="Proteomes" id="UP000256269">
    <property type="component" value="Unassembled WGS sequence"/>
</dbReference>
<organism evidence="1 2">
    <name type="scientific">Kutzneria buriramensis</name>
    <dbReference type="NCBI Taxonomy" id="1045776"/>
    <lineage>
        <taxon>Bacteria</taxon>
        <taxon>Bacillati</taxon>
        <taxon>Actinomycetota</taxon>
        <taxon>Actinomycetes</taxon>
        <taxon>Pseudonocardiales</taxon>
        <taxon>Pseudonocardiaceae</taxon>
        <taxon>Kutzneria</taxon>
    </lineage>
</organism>